<dbReference type="GO" id="GO:0010411">
    <property type="term" value="P:xyloglucan metabolic process"/>
    <property type="evidence" value="ECO:0007669"/>
    <property type="project" value="TreeGrafter"/>
</dbReference>
<dbReference type="InterPro" id="IPR015943">
    <property type="entry name" value="WD40/YVTN_repeat-like_dom_sf"/>
</dbReference>
<dbReference type="PANTHER" id="PTHR43739">
    <property type="entry name" value="XYLOGLUCANASE (EUROFUNG)"/>
    <property type="match status" value="1"/>
</dbReference>
<dbReference type="PANTHER" id="PTHR43739:SF5">
    <property type="entry name" value="EXO-ALPHA-SIALIDASE"/>
    <property type="match status" value="1"/>
</dbReference>
<comment type="caution">
    <text evidence="3">The sequence shown here is derived from an EMBL/GenBank/DDBJ whole genome shotgun (WGS) entry which is preliminary data.</text>
</comment>
<dbReference type="EMBL" id="PFVJ01000057">
    <property type="protein sequence ID" value="PJA89726.1"/>
    <property type="molecule type" value="Genomic_DNA"/>
</dbReference>
<protein>
    <recommendedName>
        <fullName evidence="2">DUF6242 domain-containing protein</fullName>
    </recommendedName>
</protein>
<dbReference type="AlphaFoldDB" id="A0A2M7Z6F5"/>
<proteinExistence type="predicted"/>
<dbReference type="Gene3D" id="2.130.10.10">
    <property type="entry name" value="YVTN repeat-like/Quinoprotein amine dehydrogenase"/>
    <property type="match status" value="3"/>
</dbReference>
<dbReference type="Proteomes" id="UP000230843">
    <property type="component" value="Unassembled WGS sequence"/>
</dbReference>
<feature type="signal peptide" evidence="1">
    <location>
        <begin position="1"/>
        <end position="21"/>
    </location>
</feature>
<evidence type="ECO:0000313" key="3">
    <source>
        <dbReference type="EMBL" id="PJA89726.1"/>
    </source>
</evidence>
<name>A0A2M7Z6F5_9BACT</name>
<sequence length="363" mass="39980">MNLKKIVLPMTVMVISLVLVGQGCIPTGGTNEGVYSGPAGIFASLDGGEKWQSVSKMPNLEGVKELNNVSVYRIFEDPQDLHTLYLASRENGMFFSYDDGKTWQQSQTALTSGFVYGVAVNFEDKCTIYATNGSSILKTEDCSRNWTEVYRETRTDVNVVSIATNFDNKNEVYAITSNGDLIRSSDNGSSWSTIKRFGLTLGEIKLDKLNKGVIYVASRRSGLFKSTDGGATWVNYEKEIKSFSKGLEYRSFYLHPNKSNILYWISTYGILTSLDGGVSWSPMELLTPPGGVSIYGFAINPKNDKQVYYAATSNARSTLYNSNDGGISWMTKKLPSAQLPTVLYSNSGTTDALYVGFTIPPKN</sequence>
<gene>
    <name evidence="3" type="ORF">CO137_02715</name>
</gene>
<evidence type="ECO:0000259" key="2">
    <source>
        <dbReference type="Pfam" id="PF25852"/>
    </source>
</evidence>
<feature type="chain" id="PRO_5014831516" description="DUF6242 domain-containing protein" evidence="1">
    <location>
        <begin position="22"/>
        <end position="363"/>
    </location>
</feature>
<dbReference type="CDD" id="cd15482">
    <property type="entry name" value="Sialidase_non-viral"/>
    <property type="match status" value="1"/>
</dbReference>
<dbReference type="InterPro" id="IPR036278">
    <property type="entry name" value="Sialidase_sf"/>
</dbReference>
<reference evidence="4" key="1">
    <citation type="submission" date="2017-09" db="EMBL/GenBank/DDBJ databases">
        <title>Depth-based differentiation of microbial function through sediment-hosted aquifers and enrichment of novel symbionts in the deep terrestrial subsurface.</title>
        <authorList>
            <person name="Probst A.J."/>
            <person name="Ladd B."/>
            <person name="Jarett J.K."/>
            <person name="Geller-Mcgrath D.E."/>
            <person name="Sieber C.M.K."/>
            <person name="Emerson J.B."/>
            <person name="Anantharaman K."/>
            <person name="Thomas B.C."/>
            <person name="Malmstrom R."/>
            <person name="Stieglmeier M."/>
            <person name="Klingl A."/>
            <person name="Woyke T."/>
            <person name="Ryan C.M."/>
            <person name="Banfield J.F."/>
        </authorList>
    </citation>
    <scope>NUCLEOTIDE SEQUENCE [LARGE SCALE GENOMIC DNA]</scope>
</reference>
<dbReference type="PROSITE" id="PS51257">
    <property type="entry name" value="PROKAR_LIPOPROTEIN"/>
    <property type="match status" value="1"/>
</dbReference>
<keyword evidence="1" id="KW-0732">Signal</keyword>
<dbReference type="Pfam" id="PF25852">
    <property type="entry name" value="DUF6242_C"/>
    <property type="match status" value="1"/>
</dbReference>
<feature type="domain" description="DUF6242" evidence="2">
    <location>
        <begin position="103"/>
        <end position="237"/>
    </location>
</feature>
<accession>A0A2M7Z6F5</accession>
<evidence type="ECO:0000313" key="4">
    <source>
        <dbReference type="Proteomes" id="UP000230843"/>
    </source>
</evidence>
<dbReference type="InterPro" id="IPR058667">
    <property type="entry name" value="DUF6242_C"/>
</dbReference>
<evidence type="ECO:0000256" key="1">
    <source>
        <dbReference type="SAM" id="SignalP"/>
    </source>
</evidence>
<dbReference type="SUPFAM" id="SSF50939">
    <property type="entry name" value="Sialidases"/>
    <property type="match status" value="1"/>
</dbReference>
<dbReference type="InterPro" id="IPR052025">
    <property type="entry name" value="Xyloglucanase_GH74"/>
</dbReference>
<organism evidence="3 4">
    <name type="scientific">Candidatus Magasanikbacteria bacterium CG_4_9_14_3_um_filter_32_9</name>
    <dbReference type="NCBI Taxonomy" id="1974644"/>
    <lineage>
        <taxon>Bacteria</taxon>
        <taxon>Candidatus Magasanikiibacteriota</taxon>
    </lineage>
</organism>